<evidence type="ECO:0000313" key="2">
    <source>
        <dbReference type="EMBL" id="MEZ8055925.1"/>
    </source>
</evidence>
<evidence type="ECO:0000256" key="1">
    <source>
        <dbReference type="SAM" id="Phobius"/>
    </source>
</evidence>
<keyword evidence="1" id="KW-0472">Membrane</keyword>
<proteinExistence type="predicted"/>
<evidence type="ECO:0000313" key="3">
    <source>
        <dbReference type="Proteomes" id="UP001569175"/>
    </source>
</evidence>
<keyword evidence="1" id="KW-0812">Transmembrane</keyword>
<dbReference type="EMBL" id="JBGOOL010000113">
    <property type="protein sequence ID" value="MEZ8055925.1"/>
    <property type="molecule type" value="Genomic_DNA"/>
</dbReference>
<keyword evidence="1" id="KW-1133">Transmembrane helix</keyword>
<dbReference type="RefSeq" id="WP_371708571.1">
    <property type="nucleotide sequence ID" value="NZ_JBGOOL010000113.1"/>
</dbReference>
<dbReference type="Proteomes" id="UP001569175">
    <property type="component" value="Unassembled WGS sequence"/>
</dbReference>
<organism evidence="2 3">
    <name type="scientific">Vibrio atlanticus</name>
    <dbReference type="NCBI Taxonomy" id="693153"/>
    <lineage>
        <taxon>Bacteria</taxon>
        <taxon>Pseudomonadati</taxon>
        <taxon>Pseudomonadota</taxon>
        <taxon>Gammaproteobacteria</taxon>
        <taxon>Vibrionales</taxon>
        <taxon>Vibrionaceae</taxon>
        <taxon>Vibrio</taxon>
    </lineage>
</organism>
<name>A0ABV4KX07_9VIBR</name>
<comment type="caution">
    <text evidence="2">The sequence shown here is derived from an EMBL/GenBank/DDBJ whole genome shotgun (WGS) entry which is preliminary data.</text>
</comment>
<sequence length="59" mass="6758">MNPLDYTFYTLNAKHYLLEPEQTMTVIQSQSQSQSQSRPILPGIVFLVGFLVGQITHLY</sequence>
<reference evidence="2 3" key="1">
    <citation type="submission" date="2024-06" db="EMBL/GenBank/DDBJ databases">
        <authorList>
            <person name="Steensen K."/>
            <person name="Seneca J."/>
            <person name="Bartlau N."/>
            <person name="Yu A.X."/>
            <person name="Polz M.F."/>
        </authorList>
    </citation>
    <scope>NUCLEOTIDE SEQUENCE [LARGE SCALE GENOMIC DNA]</scope>
    <source>
        <strain evidence="2 3">1F9</strain>
    </source>
</reference>
<gene>
    <name evidence="2" type="ORF">ACED57_22750</name>
</gene>
<protein>
    <submittedName>
        <fullName evidence="2">Uncharacterized protein</fullName>
    </submittedName>
</protein>
<feature type="transmembrane region" description="Helical" evidence="1">
    <location>
        <begin position="40"/>
        <end position="58"/>
    </location>
</feature>
<keyword evidence="3" id="KW-1185">Reference proteome</keyword>
<accession>A0ABV4KX07</accession>